<dbReference type="PANTHER" id="PTHR43217:SF2">
    <property type="entry name" value="SUCCINATE-SEMIALDEHYDE DEHYDROGENASE [NADP(+)]"/>
    <property type="match status" value="1"/>
</dbReference>
<evidence type="ECO:0000313" key="5">
    <source>
        <dbReference type="EMBL" id="RZT66865.1"/>
    </source>
</evidence>
<dbReference type="GO" id="GO:0004777">
    <property type="term" value="F:succinate-semialdehyde dehydrogenase (NAD+) activity"/>
    <property type="evidence" value="ECO:0007669"/>
    <property type="project" value="TreeGrafter"/>
</dbReference>
<dbReference type="OrthoDB" id="6882680at2"/>
<proteinExistence type="inferred from homology"/>
<dbReference type="PROSITE" id="PS00070">
    <property type="entry name" value="ALDEHYDE_DEHYDR_CYS"/>
    <property type="match status" value="1"/>
</dbReference>
<evidence type="ECO:0000256" key="3">
    <source>
        <dbReference type="ARBA" id="ARBA00023002"/>
    </source>
</evidence>
<dbReference type="InterPro" id="IPR047110">
    <property type="entry name" value="GABD/Sad-like"/>
</dbReference>
<dbReference type="PANTHER" id="PTHR43217">
    <property type="entry name" value="SUCCINATE SEMIALDEHYDE DEHYDROGENASE [NAD(P)+] SAD"/>
    <property type="match status" value="1"/>
</dbReference>
<keyword evidence="6" id="KW-1185">Reference proteome</keyword>
<name>A0A4Q7U0K2_9MICO</name>
<keyword evidence="3" id="KW-0560">Oxidoreductase</keyword>
<dbReference type="SUPFAM" id="SSF53720">
    <property type="entry name" value="ALDH-like"/>
    <property type="match status" value="1"/>
</dbReference>
<comment type="caution">
    <text evidence="5">The sequence shown here is derived from an EMBL/GenBank/DDBJ whole genome shotgun (WGS) entry which is preliminary data.</text>
</comment>
<dbReference type="Pfam" id="PF00171">
    <property type="entry name" value="Aldedh"/>
    <property type="match status" value="1"/>
</dbReference>
<evidence type="ECO:0000256" key="2">
    <source>
        <dbReference type="ARBA" id="ARBA00022857"/>
    </source>
</evidence>
<dbReference type="InterPro" id="IPR016161">
    <property type="entry name" value="Ald_DH/histidinol_DH"/>
</dbReference>
<accession>A0A4Q7U0K2</accession>
<feature type="domain" description="Aldehyde dehydrogenase" evidence="4">
    <location>
        <begin position="4"/>
        <end position="450"/>
    </location>
</feature>
<dbReference type="EMBL" id="SHKI01000003">
    <property type="protein sequence ID" value="RZT66865.1"/>
    <property type="molecule type" value="Genomic_DNA"/>
</dbReference>
<evidence type="ECO:0000313" key="6">
    <source>
        <dbReference type="Proteomes" id="UP000291832"/>
    </source>
</evidence>
<sequence length="452" mass="47304">MFRGVDPMTGQALSEYETLSDDHAQSEIAVAHAAFAEWAGRPVAERAETAHRIADEFEARSEEFAALMAREMGKIPAEGRGEISTVASIFRYYADAAADLLADQPLDIVGGAATIRRRPTGVILGVMPWNYPVYQVARFVAPNLVLGNTMLLKHASNCPETALAIVEVLAAAGVPAGVYRNLFISAAQVESVIAHPAVQGVSLTGSERAGRAVAEAAGRHLTKVVLELGGSDPLIVLDSEDVAETAADIVASRLSNAGQACNAPKRIIVLDELYDEMLSAVVSATRAHRAGDPAAASTTVAPLVSRAAAEEVAAQVRRAVDEGAELHTGGELVDSVSSLMSPAVLSGVLPGTAAYEEEIFGPVVVVYRAHDVDAAVRLANDTTFGLGSSVFSADRERARAVASRIDAGMSYVNQAGGSQADLPFGGIKRSGIGRELGPLGIDEFANLMTVRH</sequence>
<dbReference type="InterPro" id="IPR016162">
    <property type="entry name" value="Ald_DH_N"/>
</dbReference>
<evidence type="ECO:0000259" key="4">
    <source>
        <dbReference type="Pfam" id="PF00171"/>
    </source>
</evidence>
<dbReference type="AlphaFoldDB" id="A0A4Q7U0K2"/>
<evidence type="ECO:0000256" key="1">
    <source>
        <dbReference type="ARBA" id="ARBA00009986"/>
    </source>
</evidence>
<keyword evidence="2" id="KW-0521">NADP</keyword>
<dbReference type="InterPro" id="IPR016163">
    <property type="entry name" value="Ald_DH_C"/>
</dbReference>
<organism evidence="5 6">
    <name type="scientific">Leucobacter luti</name>
    <dbReference type="NCBI Taxonomy" id="340320"/>
    <lineage>
        <taxon>Bacteria</taxon>
        <taxon>Bacillati</taxon>
        <taxon>Actinomycetota</taxon>
        <taxon>Actinomycetes</taxon>
        <taxon>Micrococcales</taxon>
        <taxon>Microbacteriaceae</taxon>
        <taxon>Leucobacter</taxon>
    </lineage>
</organism>
<reference evidence="5 6" key="1">
    <citation type="journal article" date="2015" name="Stand. Genomic Sci.">
        <title>Genomic Encyclopedia of Bacterial and Archaeal Type Strains, Phase III: the genomes of soil and plant-associated and newly described type strains.</title>
        <authorList>
            <person name="Whitman W.B."/>
            <person name="Woyke T."/>
            <person name="Klenk H.P."/>
            <person name="Zhou Y."/>
            <person name="Lilburn T.G."/>
            <person name="Beck B.J."/>
            <person name="De Vos P."/>
            <person name="Vandamme P."/>
            <person name="Eisen J.A."/>
            <person name="Garrity G."/>
            <person name="Hugenholtz P."/>
            <person name="Kyrpides N.C."/>
        </authorList>
    </citation>
    <scope>NUCLEOTIDE SEQUENCE [LARGE SCALE GENOMIC DNA]</scope>
    <source>
        <strain evidence="5 6">RF6</strain>
    </source>
</reference>
<dbReference type="InterPro" id="IPR016160">
    <property type="entry name" value="Ald_DH_CS_CYS"/>
</dbReference>
<dbReference type="Gene3D" id="3.40.605.10">
    <property type="entry name" value="Aldehyde Dehydrogenase, Chain A, domain 1"/>
    <property type="match status" value="1"/>
</dbReference>
<dbReference type="FunFam" id="3.40.605.10:FF:000012">
    <property type="entry name" value="NAD-dependent succinate-semialdehyde dehydrogenase"/>
    <property type="match status" value="1"/>
</dbReference>
<dbReference type="Proteomes" id="UP000291832">
    <property type="component" value="Unassembled WGS sequence"/>
</dbReference>
<dbReference type="InterPro" id="IPR015590">
    <property type="entry name" value="Aldehyde_DH_dom"/>
</dbReference>
<gene>
    <name evidence="5" type="ORF">EV139_0992</name>
</gene>
<protein>
    <submittedName>
        <fullName evidence="5">Succinate-semialdehyde dehydrogenase/glutarate-semialdehyde dehydrogenase</fullName>
    </submittedName>
</protein>
<dbReference type="RefSeq" id="WP_130453200.1">
    <property type="nucleotide sequence ID" value="NZ_QYAG01000001.1"/>
</dbReference>
<dbReference type="Gene3D" id="3.40.309.10">
    <property type="entry name" value="Aldehyde Dehydrogenase, Chain A, domain 2"/>
    <property type="match status" value="1"/>
</dbReference>
<comment type="similarity">
    <text evidence="1">Belongs to the aldehyde dehydrogenase family.</text>
</comment>